<comment type="caution">
    <text evidence="1">The sequence shown here is derived from an EMBL/GenBank/DDBJ whole genome shotgun (WGS) entry which is preliminary data.</text>
</comment>
<dbReference type="Proteomes" id="UP000488936">
    <property type="component" value="Unassembled WGS sequence"/>
</dbReference>
<dbReference type="EMBL" id="WMJY01000012">
    <property type="protein sequence ID" value="MTH29672.1"/>
    <property type="molecule type" value="Genomic_DNA"/>
</dbReference>
<name>A0A7K1GLA7_9FLAO</name>
<protein>
    <submittedName>
        <fullName evidence="1">IPExxxVDY family protein</fullName>
    </submittedName>
</protein>
<dbReference type="RefSeq" id="WP_155035665.1">
    <property type="nucleotide sequence ID" value="NZ_JAYMMG010000001.1"/>
</dbReference>
<proteinExistence type="predicted"/>
<dbReference type="InterPro" id="IPR047690">
    <property type="entry name" value="IPExxxVDY_fam"/>
</dbReference>
<gene>
    <name evidence="1" type="ORF">GJV77_07045</name>
</gene>
<reference evidence="1 2" key="1">
    <citation type="journal article" date="2006" name="Int. J. Syst. Evol. Microbiol.">
        <title>Myroides pelagicus sp. nov., isolated from seawater in Thailand.</title>
        <authorList>
            <person name="Yoon J."/>
            <person name="Maneerat S."/>
            <person name="Kawai F."/>
            <person name="Yokota A."/>
        </authorList>
    </citation>
    <scope>NUCLEOTIDE SEQUENCE [LARGE SCALE GENOMIC DNA]</scope>
    <source>
        <strain evidence="1 2">SM1T</strain>
    </source>
</reference>
<organism evidence="1 2">
    <name type="scientific">Myroides pelagicus</name>
    <dbReference type="NCBI Taxonomy" id="270914"/>
    <lineage>
        <taxon>Bacteria</taxon>
        <taxon>Pseudomonadati</taxon>
        <taxon>Bacteroidota</taxon>
        <taxon>Flavobacteriia</taxon>
        <taxon>Flavobacteriales</taxon>
        <taxon>Flavobacteriaceae</taxon>
        <taxon>Myroides</taxon>
    </lineage>
</organism>
<evidence type="ECO:0000313" key="2">
    <source>
        <dbReference type="Proteomes" id="UP000488936"/>
    </source>
</evidence>
<keyword evidence="2" id="KW-1185">Reference proteome</keyword>
<accession>A0A7K1GLA7</accession>
<evidence type="ECO:0000313" key="1">
    <source>
        <dbReference type="EMBL" id="MTH29672.1"/>
    </source>
</evidence>
<sequence>MATPKLTLADFDTDDYKLIAIHSSRKEDYKVVYFINATLDLYFEKEKNDIALTTEEGIANFSHFEYEDNDHHILWKIVSNKAFIKPDTDIDSPLFSDKKHAITKQGYLVPELKNVDYLIKIEEIDEYFNIGTVIEKLNSIKIFSTAYEIRQDQIKNRKNLIF</sequence>
<dbReference type="OrthoDB" id="676614at2"/>
<dbReference type="AlphaFoldDB" id="A0A7K1GLA7"/>
<dbReference type="NCBIfam" id="NF033205">
    <property type="entry name" value="IPExxxVDY"/>
    <property type="match status" value="1"/>
</dbReference>